<keyword evidence="1" id="KW-0812">Transmembrane</keyword>
<dbReference type="OrthoDB" id="7067875at2"/>
<feature type="transmembrane region" description="Helical" evidence="1">
    <location>
        <begin position="205"/>
        <end position="225"/>
    </location>
</feature>
<proteinExistence type="predicted"/>
<reference evidence="3" key="1">
    <citation type="submission" date="2018-03" db="EMBL/GenBank/DDBJ databases">
        <authorList>
            <person name="Rodrigo-Torres L."/>
            <person name="Arahal R. D."/>
            <person name="Lucena T."/>
        </authorList>
    </citation>
    <scope>NUCLEOTIDE SEQUENCE [LARGE SCALE GENOMIC DNA]</scope>
    <source>
        <strain evidence="3">CECT 7615</strain>
    </source>
</reference>
<feature type="transmembrane region" description="Helical" evidence="1">
    <location>
        <begin position="246"/>
        <end position="264"/>
    </location>
</feature>
<organism evidence="2 3">
    <name type="scientific">Falsiruegeria mediterranea M17</name>
    <dbReference type="NCBI Taxonomy" id="1200281"/>
    <lineage>
        <taxon>Bacteria</taxon>
        <taxon>Pseudomonadati</taxon>
        <taxon>Pseudomonadota</taxon>
        <taxon>Alphaproteobacteria</taxon>
        <taxon>Rhodobacterales</taxon>
        <taxon>Roseobacteraceae</taxon>
        <taxon>Falsiruegeria</taxon>
    </lineage>
</organism>
<dbReference type="EMBL" id="ONZG01000004">
    <property type="protein sequence ID" value="SPJ28636.1"/>
    <property type="molecule type" value="Genomic_DNA"/>
</dbReference>
<feature type="transmembrane region" description="Helical" evidence="1">
    <location>
        <begin position="127"/>
        <end position="146"/>
    </location>
</feature>
<dbReference type="Proteomes" id="UP000244898">
    <property type="component" value="Unassembled WGS sequence"/>
</dbReference>
<keyword evidence="1" id="KW-1133">Transmembrane helix</keyword>
<feature type="transmembrane region" description="Helical" evidence="1">
    <location>
        <begin position="153"/>
        <end position="171"/>
    </location>
</feature>
<evidence type="ECO:0000313" key="3">
    <source>
        <dbReference type="Proteomes" id="UP000244898"/>
    </source>
</evidence>
<keyword evidence="3" id="KW-1185">Reference proteome</keyword>
<feature type="transmembrane region" description="Helical" evidence="1">
    <location>
        <begin position="18"/>
        <end position="40"/>
    </location>
</feature>
<name>A0A2R8C8E7_9RHOB</name>
<feature type="transmembrane region" description="Helical" evidence="1">
    <location>
        <begin position="69"/>
        <end position="89"/>
    </location>
</feature>
<sequence>MDVKQCQGEGAQGNSRQLLVGVVCFSCLWVLGAVIAYTSFQAELIHVMATYLSPDGEISSPRYTFAKFTLAPVLFALWVVLSAVTYRIWSFPRPFAFWYLAFFVVHFLFYSYYLRIVLQGADPEDTLLEWGTFVLALLGGVIFLICGYMGSRFSIFLGLAWLLFAFEEISWGQRVLGIETPDVMVQYNYQEELNFHNLINPIQKYLYVPFNAAFLCFFTWFRRIEILSWVYRMNGVPRIIQVSDRYGLWMMPMLWIFASFYPGAEYVEEQWGLYGLVLSVLLYRDMRRNP</sequence>
<protein>
    <submittedName>
        <fullName evidence="2">Uncharacterized protein</fullName>
    </submittedName>
</protein>
<accession>A0A2R8C8E7</accession>
<keyword evidence="1" id="KW-0472">Membrane</keyword>
<gene>
    <name evidence="2" type="ORF">TRM7615_02138</name>
</gene>
<dbReference type="AlphaFoldDB" id="A0A2R8C8E7"/>
<feature type="transmembrane region" description="Helical" evidence="1">
    <location>
        <begin position="96"/>
        <end position="115"/>
    </location>
</feature>
<dbReference type="RefSeq" id="WP_108787203.1">
    <property type="nucleotide sequence ID" value="NZ_ONZG01000004.1"/>
</dbReference>
<evidence type="ECO:0000313" key="2">
    <source>
        <dbReference type="EMBL" id="SPJ28636.1"/>
    </source>
</evidence>
<evidence type="ECO:0000256" key="1">
    <source>
        <dbReference type="SAM" id="Phobius"/>
    </source>
</evidence>